<dbReference type="CDD" id="cd04301">
    <property type="entry name" value="NAT_SF"/>
    <property type="match status" value="1"/>
</dbReference>
<protein>
    <submittedName>
        <fullName evidence="2">GNAT family N-acetyltransferase</fullName>
        <ecNumber evidence="2">2.3.1.-</ecNumber>
    </submittedName>
</protein>
<dbReference type="EC" id="2.3.1.-" evidence="2"/>
<accession>A0ABW4X4Y5</accession>
<dbReference type="Proteomes" id="UP001597369">
    <property type="component" value="Unassembled WGS sequence"/>
</dbReference>
<name>A0ABW4X4Y5_9BACT</name>
<dbReference type="Pfam" id="PF14542">
    <property type="entry name" value="Acetyltransf_CG"/>
    <property type="match status" value="1"/>
</dbReference>
<feature type="domain" description="N-acetyltransferase" evidence="1">
    <location>
        <begin position="6"/>
        <end position="93"/>
    </location>
</feature>
<dbReference type="InterPro" id="IPR031165">
    <property type="entry name" value="GNAT_YJDJ"/>
</dbReference>
<keyword evidence="2" id="KW-0012">Acyltransferase</keyword>
<evidence type="ECO:0000313" key="2">
    <source>
        <dbReference type="EMBL" id="MFD2069216.1"/>
    </source>
</evidence>
<reference evidence="3" key="1">
    <citation type="journal article" date="2019" name="Int. J. Syst. Evol. Microbiol.">
        <title>The Global Catalogue of Microorganisms (GCM) 10K type strain sequencing project: providing services to taxonomists for standard genome sequencing and annotation.</title>
        <authorList>
            <consortium name="The Broad Institute Genomics Platform"/>
            <consortium name="The Broad Institute Genome Sequencing Center for Infectious Disease"/>
            <person name="Wu L."/>
            <person name="Ma J."/>
        </authorList>
    </citation>
    <scope>NUCLEOTIDE SEQUENCE [LARGE SCALE GENOMIC DNA]</scope>
    <source>
        <strain evidence="3">JCM 16545</strain>
    </source>
</reference>
<comment type="caution">
    <text evidence="2">The sequence shown here is derived from an EMBL/GenBank/DDBJ whole genome shotgun (WGS) entry which is preliminary data.</text>
</comment>
<keyword evidence="3" id="KW-1185">Reference proteome</keyword>
<evidence type="ECO:0000313" key="3">
    <source>
        <dbReference type="Proteomes" id="UP001597369"/>
    </source>
</evidence>
<proteinExistence type="predicted"/>
<dbReference type="PANTHER" id="PTHR31435">
    <property type="entry name" value="PROTEIN NATD1"/>
    <property type="match status" value="1"/>
</dbReference>
<dbReference type="Gene3D" id="3.40.630.30">
    <property type="match status" value="1"/>
</dbReference>
<dbReference type="PROSITE" id="PS51729">
    <property type="entry name" value="GNAT_YJDJ"/>
    <property type="match status" value="1"/>
</dbReference>
<dbReference type="InterPro" id="IPR045057">
    <property type="entry name" value="Gcn5-rel_NAT"/>
</dbReference>
<evidence type="ECO:0000259" key="1">
    <source>
        <dbReference type="PROSITE" id="PS51729"/>
    </source>
</evidence>
<dbReference type="SUPFAM" id="SSF55729">
    <property type="entry name" value="Acyl-CoA N-acyltransferases (Nat)"/>
    <property type="match status" value="1"/>
</dbReference>
<dbReference type="EMBL" id="JBHUHV010000058">
    <property type="protein sequence ID" value="MFD2069216.1"/>
    <property type="molecule type" value="Genomic_DNA"/>
</dbReference>
<dbReference type="PANTHER" id="PTHR31435:SF9">
    <property type="entry name" value="PROTEIN NATD1"/>
    <property type="match status" value="1"/>
</dbReference>
<dbReference type="GO" id="GO:0016746">
    <property type="term" value="F:acyltransferase activity"/>
    <property type="evidence" value="ECO:0007669"/>
    <property type="project" value="UniProtKB-KW"/>
</dbReference>
<gene>
    <name evidence="2" type="ORF">ACFSKU_20195</name>
</gene>
<keyword evidence="2" id="KW-0808">Transferase</keyword>
<organism evidence="2 3">
    <name type="scientific">Pontibacter silvestris</name>
    <dbReference type="NCBI Taxonomy" id="2305183"/>
    <lineage>
        <taxon>Bacteria</taxon>
        <taxon>Pseudomonadati</taxon>
        <taxon>Bacteroidota</taxon>
        <taxon>Cytophagia</taxon>
        <taxon>Cytophagales</taxon>
        <taxon>Hymenobacteraceae</taxon>
        <taxon>Pontibacter</taxon>
    </lineage>
</organism>
<dbReference type="InterPro" id="IPR016181">
    <property type="entry name" value="Acyl_CoA_acyltransferase"/>
</dbReference>
<sequence length="93" mass="10484">MDISVEHEKEFQQFTAKVGGEEDAELAYAMPSDDLIDFTHTFVPKAARGQGIADKLIEKGLQYARQNNLRVVATCTVVAKYLEDHPEQQDLMQ</sequence>
<dbReference type="RefSeq" id="WP_229957274.1">
    <property type="nucleotide sequence ID" value="NZ_JAJJWI010000001.1"/>
</dbReference>